<dbReference type="AlphaFoldDB" id="A0A4Z2ER50"/>
<dbReference type="EMBL" id="SRLO01003631">
    <property type="protein sequence ID" value="TNN31269.1"/>
    <property type="molecule type" value="Genomic_DNA"/>
</dbReference>
<sequence length="95" mass="10500">MGPRAGRVYRPRPRAVTFCCVNTAESPCDAALWRVNAAPPYREPSRTGRPSAGRRVNTKKPAWRQKEALLARTAAEPHLRVAFRDRAVSDAVMAG</sequence>
<gene>
    <name evidence="2" type="ORF">EYF80_058579</name>
</gene>
<comment type="caution">
    <text evidence="2">The sequence shown here is derived from an EMBL/GenBank/DDBJ whole genome shotgun (WGS) entry which is preliminary data.</text>
</comment>
<keyword evidence="3" id="KW-1185">Reference proteome</keyword>
<organism evidence="2 3">
    <name type="scientific">Liparis tanakae</name>
    <name type="common">Tanaka's snailfish</name>
    <dbReference type="NCBI Taxonomy" id="230148"/>
    <lineage>
        <taxon>Eukaryota</taxon>
        <taxon>Metazoa</taxon>
        <taxon>Chordata</taxon>
        <taxon>Craniata</taxon>
        <taxon>Vertebrata</taxon>
        <taxon>Euteleostomi</taxon>
        <taxon>Actinopterygii</taxon>
        <taxon>Neopterygii</taxon>
        <taxon>Teleostei</taxon>
        <taxon>Neoteleostei</taxon>
        <taxon>Acanthomorphata</taxon>
        <taxon>Eupercaria</taxon>
        <taxon>Perciformes</taxon>
        <taxon>Cottioidei</taxon>
        <taxon>Cottales</taxon>
        <taxon>Liparidae</taxon>
        <taxon>Liparis</taxon>
    </lineage>
</organism>
<protein>
    <submittedName>
        <fullName evidence="2">Uncharacterized protein</fullName>
    </submittedName>
</protein>
<name>A0A4Z2ER50_9TELE</name>
<feature type="region of interest" description="Disordered" evidence="1">
    <location>
        <begin position="40"/>
        <end position="62"/>
    </location>
</feature>
<dbReference type="Proteomes" id="UP000314294">
    <property type="component" value="Unassembled WGS sequence"/>
</dbReference>
<evidence type="ECO:0000313" key="3">
    <source>
        <dbReference type="Proteomes" id="UP000314294"/>
    </source>
</evidence>
<proteinExistence type="predicted"/>
<accession>A0A4Z2ER50</accession>
<evidence type="ECO:0000256" key="1">
    <source>
        <dbReference type="SAM" id="MobiDB-lite"/>
    </source>
</evidence>
<evidence type="ECO:0000313" key="2">
    <source>
        <dbReference type="EMBL" id="TNN31269.1"/>
    </source>
</evidence>
<reference evidence="2 3" key="1">
    <citation type="submission" date="2019-03" db="EMBL/GenBank/DDBJ databases">
        <title>First draft genome of Liparis tanakae, snailfish: a comprehensive survey of snailfish specific genes.</title>
        <authorList>
            <person name="Kim W."/>
            <person name="Song I."/>
            <person name="Jeong J.-H."/>
            <person name="Kim D."/>
            <person name="Kim S."/>
            <person name="Ryu S."/>
            <person name="Song J.Y."/>
            <person name="Lee S.K."/>
        </authorList>
    </citation>
    <scope>NUCLEOTIDE SEQUENCE [LARGE SCALE GENOMIC DNA]</scope>
    <source>
        <tissue evidence="2">Muscle</tissue>
    </source>
</reference>